<dbReference type="CDD" id="cd07765">
    <property type="entry name" value="KRAB_A-box"/>
    <property type="match status" value="1"/>
</dbReference>
<dbReference type="SMART" id="SM00349">
    <property type="entry name" value="KRAB"/>
    <property type="match status" value="1"/>
</dbReference>
<dbReference type="InterPro" id="IPR050169">
    <property type="entry name" value="Krueppel_C2H2_ZnF"/>
</dbReference>
<evidence type="ECO:0000313" key="3">
    <source>
        <dbReference type="Proteomes" id="UP000694421"/>
    </source>
</evidence>
<dbReference type="SUPFAM" id="SSF109640">
    <property type="entry name" value="KRAB domain (Kruppel-associated box)"/>
    <property type="match status" value="1"/>
</dbReference>
<dbReference type="Pfam" id="PF01352">
    <property type="entry name" value="KRAB"/>
    <property type="match status" value="1"/>
</dbReference>
<dbReference type="GO" id="GO:0006355">
    <property type="term" value="P:regulation of DNA-templated transcription"/>
    <property type="evidence" value="ECO:0007669"/>
    <property type="project" value="InterPro"/>
</dbReference>
<proteinExistence type="predicted"/>
<dbReference type="InterPro" id="IPR036051">
    <property type="entry name" value="KRAB_dom_sf"/>
</dbReference>
<dbReference type="PANTHER" id="PTHR23232:SF142">
    <property type="entry name" value="GASTRULA ZINC FINGER PROTEIN XLCGF57.1-LIKE-RELATED"/>
    <property type="match status" value="1"/>
</dbReference>
<dbReference type="InterPro" id="IPR001909">
    <property type="entry name" value="KRAB"/>
</dbReference>
<reference evidence="2" key="1">
    <citation type="submission" date="2025-08" db="UniProtKB">
        <authorList>
            <consortium name="Ensembl"/>
        </authorList>
    </citation>
    <scope>IDENTIFICATION</scope>
</reference>
<organism evidence="2 3">
    <name type="scientific">Salvator merianae</name>
    <name type="common">Argentine black and white tegu</name>
    <name type="synonym">Tupinambis merianae</name>
    <dbReference type="NCBI Taxonomy" id="96440"/>
    <lineage>
        <taxon>Eukaryota</taxon>
        <taxon>Metazoa</taxon>
        <taxon>Chordata</taxon>
        <taxon>Craniata</taxon>
        <taxon>Vertebrata</taxon>
        <taxon>Euteleostomi</taxon>
        <taxon>Lepidosauria</taxon>
        <taxon>Squamata</taxon>
        <taxon>Bifurcata</taxon>
        <taxon>Unidentata</taxon>
        <taxon>Episquamata</taxon>
        <taxon>Laterata</taxon>
        <taxon>Teiioidea</taxon>
        <taxon>Teiidae</taxon>
        <taxon>Salvator</taxon>
    </lineage>
</organism>
<dbReference type="PANTHER" id="PTHR23232">
    <property type="entry name" value="KRAB DOMAIN C2H2 ZINC FINGER"/>
    <property type="match status" value="1"/>
</dbReference>
<dbReference type="GeneTree" id="ENSGT01130000279631"/>
<feature type="domain" description="KRAB" evidence="1">
    <location>
        <begin position="2"/>
        <end position="68"/>
    </location>
</feature>
<reference evidence="2" key="2">
    <citation type="submission" date="2025-09" db="UniProtKB">
        <authorList>
            <consortium name="Ensembl"/>
        </authorList>
    </citation>
    <scope>IDENTIFICATION</scope>
</reference>
<dbReference type="Gene3D" id="6.10.140.140">
    <property type="match status" value="1"/>
</dbReference>
<sequence>MAGGKEVAIYFTEEEWAWLDPDERALHREVMEENYGNLISLGKNPIPSLSLPFNAFPLLLPFINLLSF</sequence>
<evidence type="ECO:0000313" key="2">
    <source>
        <dbReference type="Ensembl" id="ENSSMRP00000026717.1"/>
    </source>
</evidence>
<protein>
    <recommendedName>
        <fullName evidence="1">KRAB domain-containing protein</fullName>
    </recommendedName>
</protein>
<evidence type="ECO:0000259" key="1">
    <source>
        <dbReference type="PROSITE" id="PS50805"/>
    </source>
</evidence>
<dbReference type="AlphaFoldDB" id="A0A8D0E4U5"/>
<dbReference type="PROSITE" id="PS50805">
    <property type="entry name" value="KRAB"/>
    <property type="match status" value="1"/>
</dbReference>
<dbReference type="Ensembl" id="ENSSMRT00000031208.1">
    <property type="protein sequence ID" value="ENSSMRP00000026717.1"/>
    <property type="gene ID" value="ENSSMRG00000020624.1"/>
</dbReference>
<name>A0A8D0E4U5_SALMN</name>
<accession>A0A8D0E4U5</accession>
<keyword evidence="3" id="KW-1185">Reference proteome</keyword>
<dbReference type="Proteomes" id="UP000694421">
    <property type="component" value="Unplaced"/>
</dbReference>